<dbReference type="GO" id="GO:0061928">
    <property type="term" value="F:glutathione specific gamma-glutamylcyclotransferase activity"/>
    <property type="evidence" value="ECO:0007669"/>
    <property type="project" value="UniProtKB-EC"/>
</dbReference>
<dbReference type="AlphaFoldDB" id="Q6CTL9"/>
<evidence type="ECO:0000313" key="3">
    <source>
        <dbReference type="EMBL" id="CAH01571.1"/>
    </source>
</evidence>
<sequence>MTKGSEGIWVVGYGSLIYKPPPHWKYKVNGIVYGFKRRFWQSSIDHRGTPDSPGRVATLIPFDGITNNAEFEKDLRTWNSKVVAKQDDLKLLAVAYYIPPEHAQFVTEHLDVREKNGYTAHRIFIHLQPPKSEPLELQALLHKLPVHETTGKHILDSLVYIGTSDNEAFIGPEDINVTAKVISHNLGPSGPNYEYLKLLHDSLTEMADELGQSLEEIEDSYLDSLLKQTEQLRSIVQS</sequence>
<dbReference type="FunCoup" id="Q6CTL9">
    <property type="interactions" value="345"/>
</dbReference>
<keyword evidence="2" id="KW-0456">Lyase</keyword>
<dbReference type="PANTHER" id="PTHR12192">
    <property type="entry name" value="CATION TRANSPORT PROTEIN CHAC-RELATED"/>
    <property type="match status" value="1"/>
</dbReference>
<evidence type="ECO:0000256" key="2">
    <source>
        <dbReference type="ARBA" id="ARBA00023239"/>
    </source>
</evidence>
<dbReference type="PaxDb" id="284590-Q6CTL9"/>
<dbReference type="KEGG" id="kla:KLLA0_C11649g"/>
<dbReference type="Gene3D" id="3.10.490.10">
    <property type="entry name" value="Gamma-glutamyl cyclotransferase-like"/>
    <property type="match status" value="1"/>
</dbReference>
<dbReference type="GO" id="GO:0005737">
    <property type="term" value="C:cytoplasm"/>
    <property type="evidence" value="ECO:0007669"/>
    <property type="project" value="TreeGrafter"/>
</dbReference>
<proteinExistence type="predicted"/>
<dbReference type="InterPro" id="IPR006840">
    <property type="entry name" value="ChaC"/>
</dbReference>
<reference evidence="3 4" key="1">
    <citation type="journal article" date="2004" name="Nature">
        <title>Genome evolution in yeasts.</title>
        <authorList>
            <consortium name="Genolevures"/>
            <person name="Dujon B."/>
            <person name="Sherman D."/>
            <person name="Fischer G."/>
            <person name="Durrens P."/>
            <person name="Casaregola S."/>
            <person name="Lafontaine I."/>
            <person name="de Montigny J."/>
            <person name="Marck C."/>
            <person name="Neuveglise C."/>
            <person name="Talla E."/>
            <person name="Goffard N."/>
            <person name="Frangeul L."/>
            <person name="Aigle M."/>
            <person name="Anthouard V."/>
            <person name="Babour A."/>
            <person name="Barbe V."/>
            <person name="Barnay S."/>
            <person name="Blanchin S."/>
            <person name="Beckerich J.M."/>
            <person name="Beyne E."/>
            <person name="Bleykasten C."/>
            <person name="Boisrame A."/>
            <person name="Boyer J."/>
            <person name="Cattolico L."/>
            <person name="Confanioleri F."/>
            <person name="de Daruvar A."/>
            <person name="Despons L."/>
            <person name="Fabre E."/>
            <person name="Fairhead C."/>
            <person name="Ferry-Dumazet H."/>
            <person name="Groppi A."/>
            <person name="Hantraye F."/>
            <person name="Hennequin C."/>
            <person name="Jauniaux N."/>
            <person name="Joyet P."/>
            <person name="Kachouri R."/>
            <person name="Kerrest A."/>
            <person name="Koszul R."/>
            <person name="Lemaire M."/>
            <person name="Lesur I."/>
            <person name="Ma L."/>
            <person name="Muller H."/>
            <person name="Nicaud J.M."/>
            <person name="Nikolski M."/>
            <person name="Oztas S."/>
            <person name="Ozier-Kalogeropoulos O."/>
            <person name="Pellenz S."/>
            <person name="Potier S."/>
            <person name="Richard G.F."/>
            <person name="Straub M.L."/>
            <person name="Suleau A."/>
            <person name="Swennene D."/>
            <person name="Tekaia F."/>
            <person name="Wesolowski-Louvel M."/>
            <person name="Westhof E."/>
            <person name="Wirth B."/>
            <person name="Zeniou-Meyer M."/>
            <person name="Zivanovic I."/>
            <person name="Bolotin-Fukuhara M."/>
            <person name="Thierry A."/>
            <person name="Bouchier C."/>
            <person name="Caudron B."/>
            <person name="Scarpelli C."/>
            <person name="Gaillardin C."/>
            <person name="Weissenbach J."/>
            <person name="Wincker P."/>
            <person name="Souciet J.L."/>
        </authorList>
    </citation>
    <scope>NUCLEOTIDE SEQUENCE [LARGE SCALE GENOMIC DNA]</scope>
    <source>
        <strain evidence="4">ATCC 8585 / CBS 2359 / DSM 70799 / NBRC 1267 / NRRL Y-1140 / WM37</strain>
    </source>
</reference>
<dbReference type="EMBL" id="CR382123">
    <property type="protein sequence ID" value="CAH01571.1"/>
    <property type="molecule type" value="Genomic_DNA"/>
</dbReference>
<dbReference type="InParanoid" id="Q6CTL9"/>
<dbReference type="EC" id="4.3.2.7" evidence="1"/>
<gene>
    <name evidence="3" type="ORF">KLLA0_C11649g</name>
</gene>
<protein>
    <recommendedName>
        <fullName evidence="1">glutathione-specific gamma-glutamylcyclotransferase</fullName>
        <ecNumber evidence="1">4.3.2.7</ecNumber>
    </recommendedName>
</protein>
<keyword evidence="4" id="KW-1185">Reference proteome</keyword>
<name>Q6CTL9_KLULA</name>
<accession>Q6CTL9</accession>
<evidence type="ECO:0000256" key="1">
    <source>
        <dbReference type="ARBA" id="ARBA00012344"/>
    </source>
</evidence>
<dbReference type="STRING" id="284590.Q6CTL9"/>
<dbReference type="Proteomes" id="UP000000598">
    <property type="component" value="Chromosome C"/>
</dbReference>
<organism evidence="3 4">
    <name type="scientific">Kluyveromyces lactis (strain ATCC 8585 / CBS 2359 / DSM 70799 / NBRC 1267 / NRRL Y-1140 / WM37)</name>
    <name type="common">Yeast</name>
    <name type="synonym">Candida sphaerica</name>
    <dbReference type="NCBI Taxonomy" id="284590"/>
    <lineage>
        <taxon>Eukaryota</taxon>
        <taxon>Fungi</taxon>
        <taxon>Dikarya</taxon>
        <taxon>Ascomycota</taxon>
        <taxon>Saccharomycotina</taxon>
        <taxon>Saccharomycetes</taxon>
        <taxon>Saccharomycetales</taxon>
        <taxon>Saccharomycetaceae</taxon>
        <taxon>Kluyveromyces</taxon>
    </lineage>
</organism>
<dbReference type="OMA" id="WIFGYGE"/>
<evidence type="ECO:0000313" key="4">
    <source>
        <dbReference type="Proteomes" id="UP000000598"/>
    </source>
</evidence>
<dbReference type="PANTHER" id="PTHR12192:SF2">
    <property type="entry name" value="GLUTATHIONE-SPECIFIC GAMMA-GLUTAMYLCYCLOTRANSFERASE 2"/>
    <property type="match status" value="1"/>
</dbReference>
<dbReference type="eggNOG" id="KOG3182">
    <property type="taxonomic scope" value="Eukaryota"/>
</dbReference>
<dbReference type="GO" id="GO:0006751">
    <property type="term" value="P:glutathione catabolic process"/>
    <property type="evidence" value="ECO:0007669"/>
    <property type="project" value="InterPro"/>
</dbReference>
<dbReference type="Pfam" id="PF04752">
    <property type="entry name" value="ChaC"/>
    <property type="match status" value="1"/>
</dbReference>
<dbReference type="HOGENOM" id="CLU_070703_0_0_1"/>